<protein>
    <recommendedName>
        <fullName evidence="4">Transporter</fullName>
    </recommendedName>
</protein>
<keyword evidence="3" id="KW-1185">Reference proteome</keyword>
<feature type="transmembrane region" description="Helical" evidence="1">
    <location>
        <begin position="115"/>
        <end position="132"/>
    </location>
</feature>
<feature type="transmembrane region" description="Helical" evidence="1">
    <location>
        <begin position="36"/>
        <end position="60"/>
    </location>
</feature>
<keyword evidence="1" id="KW-1133">Transmembrane helix</keyword>
<dbReference type="RefSeq" id="WP_262685897.1">
    <property type="nucleotide sequence ID" value="NZ_JAOQIO010000084.1"/>
</dbReference>
<dbReference type="EMBL" id="JAOQIO010000084">
    <property type="protein sequence ID" value="MCU6794825.1"/>
    <property type="molecule type" value="Genomic_DNA"/>
</dbReference>
<feature type="transmembrane region" description="Helical" evidence="1">
    <location>
        <begin position="139"/>
        <end position="162"/>
    </location>
</feature>
<feature type="transmembrane region" description="Helical" evidence="1">
    <location>
        <begin position="7"/>
        <end position="24"/>
    </location>
</feature>
<feature type="transmembrane region" description="Helical" evidence="1">
    <location>
        <begin position="182"/>
        <end position="202"/>
    </location>
</feature>
<name>A0ABT2UJK6_9BACL</name>
<accession>A0ABT2UJK6</accession>
<feature type="transmembrane region" description="Helical" evidence="1">
    <location>
        <begin position="214"/>
        <end position="236"/>
    </location>
</feature>
<keyword evidence="1" id="KW-0472">Membrane</keyword>
<proteinExistence type="predicted"/>
<feature type="transmembrane region" description="Helical" evidence="1">
    <location>
        <begin position="294"/>
        <end position="315"/>
    </location>
</feature>
<dbReference type="InterPro" id="IPR038728">
    <property type="entry name" value="YkvI-like"/>
</dbReference>
<dbReference type="PANTHER" id="PTHR37814">
    <property type="entry name" value="CONSERVED MEMBRANE PROTEIN"/>
    <property type="match status" value="1"/>
</dbReference>
<keyword evidence="1" id="KW-0812">Transmembrane</keyword>
<sequence>MRKLGRIIQVGFTYAGTVVGAGFATGQEILQFFTRYGWPATLSICLSTLLFVSLGIKLMLLAHDLKARSYEDMNTFLFGRSIGRWTNLFTLFTMLGVSSVMLAGAGSVFEEQFHLPYQWGLFITLCLSYLILTKGMQAIMAVNSVVVPLMLCFIGMVVWHTWSLPGSGNWLELTSDFSLGQTGLSPLLYAAFNLSMAQGVLVPLGGQIQDRHTLYWGGVTGGLIIGLMLLAGHFALSAQMPGIAQFDIPMGQLISSIGWVWQLLFACVIYGEIFTTYIADLFGISRQMEQHLQISRVWIVLSLLLFTYIISQFGFKSLLATLYPLFGLFSLAWMFMLIWPRKRGFHTN</sequence>
<feature type="transmembrane region" description="Helical" evidence="1">
    <location>
        <begin position="256"/>
        <end position="282"/>
    </location>
</feature>
<reference evidence="2 3" key="1">
    <citation type="submission" date="2022-09" db="EMBL/GenBank/DDBJ databases">
        <authorList>
            <person name="Han X.L."/>
            <person name="Wang Q."/>
            <person name="Lu T."/>
        </authorList>
    </citation>
    <scope>NUCLEOTIDE SEQUENCE [LARGE SCALE GENOMIC DNA]</scope>
    <source>
        <strain evidence="2 3">WQ 127069</strain>
    </source>
</reference>
<organism evidence="2 3">
    <name type="scientific">Paenibacillus baimaensis</name>
    <dbReference type="NCBI Taxonomy" id="2982185"/>
    <lineage>
        <taxon>Bacteria</taxon>
        <taxon>Bacillati</taxon>
        <taxon>Bacillota</taxon>
        <taxon>Bacilli</taxon>
        <taxon>Bacillales</taxon>
        <taxon>Paenibacillaceae</taxon>
        <taxon>Paenibacillus</taxon>
    </lineage>
</organism>
<evidence type="ECO:0000313" key="2">
    <source>
        <dbReference type="EMBL" id="MCU6794825.1"/>
    </source>
</evidence>
<feature type="transmembrane region" description="Helical" evidence="1">
    <location>
        <begin position="321"/>
        <end position="339"/>
    </location>
</feature>
<dbReference type="PANTHER" id="PTHR37814:SF1">
    <property type="entry name" value="MEMBRANE PROTEIN"/>
    <property type="match status" value="1"/>
</dbReference>
<evidence type="ECO:0000313" key="3">
    <source>
        <dbReference type="Proteomes" id="UP001652445"/>
    </source>
</evidence>
<evidence type="ECO:0008006" key="4">
    <source>
        <dbReference type="Google" id="ProtNLM"/>
    </source>
</evidence>
<gene>
    <name evidence="2" type="ORF">OB236_22180</name>
</gene>
<dbReference type="Proteomes" id="UP001652445">
    <property type="component" value="Unassembled WGS sequence"/>
</dbReference>
<feature type="transmembrane region" description="Helical" evidence="1">
    <location>
        <begin position="88"/>
        <end position="109"/>
    </location>
</feature>
<evidence type="ECO:0000256" key="1">
    <source>
        <dbReference type="SAM" id="Phobius"/>
    </source>
</evidence>
<comment type="caution">
    <text evidence="2">The sequence shown here is derived from an EMBL/GenBank/DDBJ whole genome shotgun (WGS) entry which is preliminary data.</text>
</comment>